<evidence type="ECO:0000259" key="2">
    <source>
        <dbReference type="Pfam" id="PF13476"/>
    </source>
</evidence>
<dbReference type="SUPFAM" id="SSF52540">
    <property type="entry name" value="P-loop containing nucleoside triphosphate hydrolases"/>
    <property type="match status" value="1"/>
</dbReference>
<dbReference type="Gene3D" id="3.40.50.300">
    <property type="entry name" value="P-loop containing nucleotide triphosphate hydrolases"/>
    <property type="match status" value="1"/>
</dbReference>
<dbReference type="OrthoDB" id="9795626at2"/>
<sequence>MKIDKIKLENFRIYKGHNTVDFNSKNSKNISVIAGKNGFGKTTFLTSLIWCFYGKLMAQVEDKYKIDIKNSGGYEPYVKSLMNRDVKEKELSNILSVEIELEDLLIPSIPCRTVSIKRSYNFRLQEESIEILIDGDENELTKSVGYEVFINDFILPREIAKFFFFDAEKIVSLAEAKSKSELKSLSKAYSEVLGIKKYEELKKNLESLLTNLRRRGVNELQQTKLEALISEERVLEKRINHNSDKQAEIDAQASILKQKSDNLQEKLIREGNSITLEELKELKSKRDELKEEAKAIKNGLKKLLDLAPLVLAGKHLKRLKEQLKLESNLLYGAIDEKLIEKELKDFSENILVSLSALNLDDKTWSEVEKNIKIQLVSKLNAESKSKVTGKIYLEFAEEKYREFQAIYNNIKTTFLSQFNDIVQSERVNRAVLSRTLNKIKQAEARKDNHLAKQFREEKLQADSEILKLNESKNQLIEELGILRHKHANQKKVRVEYEKEFNLIETDKKKYDVTLKLLEKINQLILKIKQEKKYSLQKSISLGLKRLMHKKDFIANVRVNIVDDVMDIDLLDKNNNVIDKDSLSKGEQQLYATALLKALVDESGIRFPVFIDSPLQKFDKYHSKNIIQEFYPTISEQVVLFPLLEKELSENEYELLRPNLNKAFLIHNEEGASSLKSLPVGELFSEFKKEKDVYAY</sequence>
<dbReference type="InterPro" id="IPR038729">
    <property type="entry name" value="Rad50/SbcC_AAA"/>
</dbReference>
<evidence type="ECO:0000256" key="1">
    <source>
        <dbReference type="SAM" id="Coils"/>
    </source>
</evidence>
<keyword evidence="1" id="KW-0175">Coiled coil</keyword>
<dbReference type="InterPro" id="IPR027417">
    <property type="entry name" value="P-loop_NTPase"/>
</dbReference>
<dbReference type="NCBIfam" id="TIGR03185">
    <property type="entry name" value="DNA_S_dndD"/>
    <property type="match status" value="1"/>
</dbReference>
<comment type="caution">
    <text evidence="3">The sequence shown here is derived from an EMBL/GenBank/DDBJ whole genome shotgun (WGS) entry which is preliminary data.</text>
</comment>
<dbReference type="EMBL" id="SMZJ02000011">
    <property type="protein sequence ID" value="TWO31503.1"/>
    <property type="molecule type" value="Genomic_DNA"/>
</dbReference>
<dbReference type="InterPro" id="IPR017599">
    <property type="entry name" value="DNA_S_DndD"/>
</dbReference>
<organism evidence="3 4">
    <name type="scientific">Seonamhaeicola sediminis</name>
    <dbReference type="NCBI Taxonomy" id="2528206"/>
    <lineage>
        <taxon>Bacteria</taxon>
        <taxon>Pseudomonadati</taxon>
        <taxon>Bacteroidota</taxon>
        <taxon>Flavobacteriia</taxon>
        <taxon>Flavobacteriales</taxon>
        <taxon>Flavobacteriaceae</taxon>
    </lineage>
</organism>
<dbReference type="Pfam" id="PF13476">
    <property type="entry name" value="AAA_23"/>
    <property type="match status" value="1"/>
</dbReference>
<accession>A0A562YAT9</accession>
<feature type="coiled-coil region" evidence="1">
    <location>
        <begin position="272"/>
        <end position="306"/>
    </location>
</feature>
<feature type="domain" description="Rad50/SbcC-type AAA" evidence="2">
    <location>
        <begin position="5"/>
        <end position="296"/>
    </location>
</feature>
<protein>
    <submittedName>
        <fullName evidence="3">DNA sulfur modification protein DndD</fullName>
    </submittedName>
</protein>
<reference evidence="3 4" key="1">
    <citation type="submission" date="2019-03" db="EMBL/GenBank/DDBJ databases">
        <authorList>
            <person name="Zhong Y.L."/>
        </authorList>
    </citation>
    <scope>NUCLEOTIDE SEQUENCE [LARGE SCALE GENOMIC DNA]</scope>
    <source>
        <strain evidence="3 4">W255</strain>
    </source>
</reference>
<dbReference type="AlphaFoldDB" id="A0A562YAT9"/>
<evidence type="ECO:0000313" key="3">
    <source>
        <dbReference type="EMBL" id="TWO31503.1"/>
    </source>
</evidence>
<dbReference type="PANTHER" id="PTHR32114">
    <property type="entry name" value="ABC TRANSPORTER ABCH.3"/>
    <property type="match status" value="1"/>
</dbReference>
<evidence type="ECO:0000313" key="4">
    <source>
        <dbReference type="Proteomes" id="UP000295814"/>
    </source>
</evidence>
<keyword evidence="4" id="KW-1185">Reference proteome</keyword>
<dbReference type="RefSeq" id="WP_133357341.1">
    <property type="nucleotide sequence ID" value="NZ_SMZJ02000011.1"/>
</dbReference>
<dbReference type="Proteomes" id="UP000295814">
    <property type="component" value="Unassembled WGS sequence"/>
</dbReference>
<feature type="coiled-coil region" evidence="1">
    <location>
        <begin position="393"/>
        <end position="478"/>
    </location>
</feature>
<gene>
    <name evidence="3" type="primary">dndD</name>
    <name evidence="3" type="ORF">E1J38_013340</name>
</gene>
<reference evidence="3 4" key="2">
    <citation type="submission" date="2019-07" db="EMBL/GenBank/DDBJ databases">
        <title>Seonamhaeicola sp. W255 draft genome.</title>
        <authorList>
            <person name="Zhang X.-Y."/>
            <person name="Zhang R."/>
            <person name="Zhong Y.-L."/>
            <person name="Du Z.-J."/>
        </authorList>
    </citation>
    <scope>NUCLEOTIDE SEQUENCE [LARGE SCALE GENOMIC DNA]</scope>
    <source>
        <strain evidence="3 4">W255</strain>
    </source>
</reference>
<dbReference type="PANTHER" id="PTHR32114:SF2">
    <property type="entry name" value="ABC TRANSPORTER ABCH.3"/>
    <property type="match status" value="1"/>
</dbReference>
<proteinExistence type="predicted"/>
<name>A0A562YAT9_9FLAO</name>